<name>A0A2W4QZK1_9GAMM</name>
<dbReference type="Proteomes" id="UP000249396">
    <property type="component" value="Unassembled WGS sequence"/>
</dbReference>
<protein>
    <recommendedName>
        <fullName evidence="3">DNA repair exonuclease</fullName>
    </recommendedName>
</protein>
<evidence type="ECO:0000313" key="2">
    <source>
        <dbReference type="Proteomes" id="UP000249396"/>
    </source>
</evidence>
<comment type="caution">
    <text evidence="1">The sequence shown here is derived from an EMBL/GenBank/DDBJ whole genome shotgun (WGS) entry which is preliminary data.</text>
</comment>
<accession>A0A2W4QZK1</accession>
<proteinExistence type="predicted"/>
<organism evidence="1 2">
    <name type="scientific">Candidatus Methylumidiphilus alinenensis</name>
    <dbReference type="NCBI Taxonomy" id="2202197"/>
    <lineage>
        <taxon>Bacteria</taxon>
        <taxon>Pseudomonadati</taxon>
        <taxon>Pseudomonadota</taxon>
        <taxon>Gammaproteobacteria</taxon>
        <taxon>Methylococcales</taxon>
        <taxon>Candidatus Methylumidiphilus</taxon>
    </lineage>
</organism>
<dbReference type="AlphaFoldDB" id="A0A2W4QZK1"/>
<dbReference type="EMBL" id="QJPH01000360">
    <property type="protein sequence ID" value="PZN76376.1"/>
    <property type="molecule type" value="Genomic_DNA"/>
</dbReference>
<evidence type="ECO:0000313" key="1">
    <source>
        <dbReference type="EMBL" id="PZN76376.1"/>
    </source>
</evidence>
<evidence type="ECO:0008006" key="3">
    <source>
        <dbReference type="Google" id="ProtNLM"/>
    </source>
</evidence>
<sequence length="89" mass="9946">MRFIHAADIHLDSPLTGLSAYAGAPVETLRIATRDAFVNTKAWAEAQQKSDTIQASLTTETDRHRQLKSKSERLQRVRRLAPHLIGITP</sequence>
<reference evidence="1 2" key="1">
    <citation type="journal article" date="2018" name="Aquat. Microb. Ecol.">
        <title>Gammaproteobacterial methanotrophs dominate.</title>
        <authorList>
            <person name="Rissanen A.J."/>
            <person name="Saarenheimo J."/>
            <person name="Tiirola M."/>
            <person name="Peura S."/>
            <person name="Aalto S.L."/>
            <person name="Karvinen A."/>
            <person name="Nykanen H."/>
        </authorList>
    </citation>
    <scope>NUCLEOTIDE SEQUENCE [LARGE SCALE GENOMIC DNA]</scope>
    <source>
        <strain evidence="1">AMbin10</strain>
    </source>
</reference>
<gene>
    <name evidence="1" type="ORF">DM484_16875</name>
</gene>